<reference evidence="2" key="2">
    <citation type="submission" date="2018-02" db="EMBL/GenBank/DDBJ databases">
        <authorList>
            <person name="Cohen D.B."/>
            <person name="Kent A.D."/>
        </authorList>
    </citation>
    <scope>NUCLEOTIDE SEQUENCE</scope>
    <source>
        <strain evidence="2">ECOR 19</strain>
        <plasmid evidence="2">RCS81_p</plasmid>
    </source>
</reference>
<proteinExistence type="predicted"/>
<evidence type="ECO:0000313" key="1">
    <source>
        <dbReference type="EMBL" id="SLM22318.1"/>
    </source>
</evidence>
<reference evidence="1" key="1">
    <citation type="submission" date="2017-03" db="EMBL/GenBank/DDBJ databases">
        <authorList>
            <consortium name="Pathogen Informatics"/>
        </authorList>
    </citation>
    <scope>NUCLEOTIDE SEQUENCE [LARGE SCALE GENOMIC DNA]</scope>
    <source>
        <strain evidence="1">K12 J53</strain>
        <plasmid evidence="1">R6K</plasmid>
    </source>
</reference>
<geneLocation type="plasmid" evidence="2">
    <name>RCS81_p</name>
</geneLocation>
<evidence type="ECO:0000313" key="2">
    <source>
        <dbReference type="EMBL" id="SPE04541.1"/>
    </source>
</evidence>
<dbReference type="RefSeq" id="WP_052158570.1">
    <property type="nucleotide sequence ID" value="NC_019047.1"/>
</dbReference>
<dbReference type="EMBL" id="LT985317">
    <property type="protein sequence ID" value="SPE04541.1"/>
    <property type="molecule type" value="Genomic_DNA"/>
</dbReference>
<name>A0A2P9AY51_ECOLX</name>
<accession>A0A2P9AY51</accession>
<protein>
    <submittedName>
        <fullName evidence="1">Uncharacterized protein</fullName>
    </submittedName>
</protein>
<organism evidence="1">
    <name type="scientific">Escherichia coli</name>
    <dbReference type="NCBI Taxonomy" id="562"/>
    <lineage>
        <taxon>Bacteria</taxon>
        <taxon>Pseudomonadati</taxon>
        <taxon>Pseudomonadota</taxon>
        <taxon>Gammaproteobacteria</taxon>
        <taxon>Enterobacterales</taxon>
        <taxon>Enterobacteriaceae</taxon>
        <taxon>Escherichia</taxon>
    </lineage>
</organism>
<geneLocation type="plasmid" evidence="1">
    <name>R6K</name>
</geneLocation>
<keyword evidence="1" id="KW-0614">Plasmid</keyword>
<dbReference type="AlphaFoldDB" id="A0A2P9AY51"/>
<dbReference type="EMBL" id="LT827129">
    <property type="protein sequence ID" value="SLM22318.1"/>
    <property type="molecule type" value="Genomic_DNA"/>
</dbReference>
<sequence>MSEILSYRKNRGNVTFRITLSENSDGVLMHIEKFMKVRSNEPGKKTTKRLVYEHTFYAKELESMKTIVADEEMMSFCLETLEKTQNG</sequence>
<gene>
    <name evidence="1" type="ORF">R6K_0026</name>
    <name evidence="2" type="ORF">RCS81_P0035</name>
</gene>